<comment type="similarity">
    <text evidence="4">Belongs to the DASH complex DAD3 family.</text>
</comment>
<evidence type="ECO:0000256" key="18">
    <source>
        <dbReference type="SAM" id="MobiDB-lite"/>
    </source>
</evidence>
<evidence type="ECO:0000256" key="6">
    <source>
        <dbReference type="ARBA" id="ARBA00022490"/>
    </source>
</evidence>
<gene>
    <name evidence="19" type="ORF">GY632_0731</name>
</gene>
<dbReference type="Proteomes" id="UP000749309">
    <property type="component" value="Unassembled WGS sequence"/>
</dbReference>
<sequence length="312" mass="34803">MPVRLLNRDHRPVERRALYDAKRTSLESGMSTIGQESKYFSFSVRSTESERRWAGRSQRGARMDEGRPGKEWCWGSGSAPLALTLVKQAGHGLGGARIDDWSSVSSKRGCKPGEARARNRRRWCSRGWDAGEQANVGGRSCSRRSLFGEDEVAEEDDEDEDEEDEEERHDMTRQQGEGDTLLARSQVEPPAFQPSSNESLKINTTSTAESCKMDYDTPESGFSNPLVRDNPLLTPLEQEVLDEYTKLLENMNKLSTSLNDLAVQPSSDTLDALRSLERKTATVYTLLKASVYSIVLQQQIYNGGDEGQPGDS</sequence>
<evidence type="ECO:0000256" key="16">
    <source>
        <dbReference type="ARBA" id="ARBA00044179"/>
    </source>
</evidence>
<dbReference type="EMBL" id="JAAQVJ010000013">
    <property type="protein sequence ID" value="KAF3900478.1"/>
    <property type="molecule type" value="Genomic_DNA"/>
</dbReference>
<evidence type="ECO:0000256" key="13">
    <source>
        <dbReference type="ARBA" id="ARBA00023242"/>
    </source>
</evidence>
<proteinExistence type="inferred from homology"/>
<keyword evidence="11" id="KW-0995">Kinetochore</keyword>
<keyword evidence="6" id="KW-0963">Cytoplasm</keyword>
<dbReference type="GO" id="GO:0051010">
    <property type="term" value="F:microtubule plus-end binding"/>
    <property type="evidence" value="ECO:0007669"/>
    <property type="project" value="TreeGrafter"/>
</dbReference>
<keyword evidence="13" id="KW-0539">Nucleus</keyword>
<accession>A0A9P4YP68</accession>
<evidence type="ECO:0000313" key="20">
    <source>
        <dbReference type="Proteomes" id="UP000749309"/>
    </source>
</evidence>
<feature type="compositionally biased region" description="Acidic residues" evidence="18">
    <location>
        <begin position="148"/>
        <end position="167"/>
    </location>
</feature>
<evidence type="ECO:0000256" key="10">
    <source>
        <dbReference type="ARBA" id="ARBA00022829"/>
    </source>
</evidence>
<dbReference type="PANTHER" id="PTHR28017">
    <property type="entry name" value="DASH COMPLEX SUBUNIT DAD3"/>
    <property type="match status" value="1"/>
</dbReference>
<dbReference type="GO" id="GO:0051301">
    <property type="term" value="P:cell division"/>
    <property type="evidence" value="ECO:0007669"/>
    <property type="project" value="UniProtKB-KW"/>
</dbReference>
<keyword evidence="10" id="KW-0159">Chromosome partition</keyword>
<evidence type="ECO:0000256" key="14">
    <source>
        <dbReference type="ARBA" id="ARBA00023306"/>
    </source>
</evidence>
<evidence type="ECO:0000256" key="17">
    <source>
        <dbReference type="ARBA" id="ARBA00044305"/>
    </source>
</evidence>
<dbReference type="PANTHER" id="PTHR28017:SF1">
    <property type="entry name" value="DASH COMPLEX SUBUNIT DAD3"/>
    <property type="match status" value="1"/>
</dbReference>
<keyword evidence="9" id="KW-0498">Mitosis</keyword>
<keyword evidence="14" id="KW-0131">Cell cycle</keyword>
<dbReference type="GO" id="GO:0042729">
    <property type="term" value="C:DASH complex"/>
    <property type="evidence" value="ECO:0007669"/>
    <property type="project" value="InterPro"/>
</dbReference>
<keyword evidence="5" id="KW-0158">Chromosome</keyword>
<evidence type="ECO:0000313" key="19">
    <source>
        <dbReference type="EMBL" id="KAF3900478.1"/>
    </source>
</evidence>
<reference evidence="19" key="1">
    <citation type="submission" date="2020-03" db="EMBL/GenBank/DDBJ databases">
        <title>Whole Genome Sequence of Trichophyton interdigitale from India.</title>
        <authorList>
            <person name="Kumar P."/>
        </authorList>
    </citation>
    <scope>NUCLEOTIDE SEQUENCE</scope>
    <source>
        <strain evidence="19">UCMS-IGIB-CI14</strain>
    </source>
</reference>
<name>A0A9P4YP68_9EURO</name>
<evidence type="ECO:0000256" key="12">
    <source>
        <dbReference type="ARBA" id="ARBA00023212"/>
    </source>
</evidence>
<comment type="caution">
    <text evidence="19">The sequence shown here is derived from an EMBL/GenBank/DDBJ whole genome shotgun (WGS) entry which is preliminary data.</text>
</comment>
<dbReference type="Pfam" id="PF08656">
    <property type="entry name" value="DASH_Dad3"/>
    <property type="match status" value="1"/>
</dbReference>
<evidence type="ECO:0000256" key="7">
    <source>
        <dbReference type="ARBA" id="ARBA00022618"/>
    </source>
</evidence>
<organism evidence="19 20">
    <name type="scientific">Trichophyton interdigitale</name>
    <dbReference type="NCBI Taxonomy" id="101480"/>
    <lineage>
        <taxon>Eukaryota</taxon>
        <taxon>Fungi</taxon>
        <taxon>Dikarya</taxon>
        <taxon>Ascomycota</taxon>
        <taxon>Pezizomycotina</taxon>
        <taxon>Eurotiomycetes</taxon>
        <taxon>Eurotiomycetidae</taxon>
        <taxon>Onygenales</taxon>
        <taxon>Arthrodermataceae</taxon>
        <taxon>Trichophyton</taxon>
    </lineage>
</organism>
<keyword evidence="12" id="KW-0206">Cytoskeleton</keyword>
<keyword evidence="15" id="KW-0137">Centromere</keyword>
<dbReference type="AlphaFoldDB" id="A0A9P4YP68"/>
<evidence type="ECO:0000256" key="3">
    <source>
        <dbReference type="ARBA" id="ARBA00004629"/>
    </source>
</evidence>
<protein>
    <recommendedName>
        <fullName evidence="16">DASH complex subunit DAD3</fullName>
    </recommendedName>
    <alternativeName>
        <fullName evidence="17">Outer kinetochore protein DAD3</fullName>
    </alternativeName>
</protein>
<keyword evidence="8" id="KW-0493">Microtubule</keyword>
<comment type="subcellular location">
    <subcellularLocation>
        <location evidence="3">Chromosome</location>
        <location evidence="3">Centromere</location>
        <location evidence="3">Kinetochore</location>
    </subcellularLocation>
    <subcellularLocation>
        <location evidence="2">Cytoplasm</location>
        <location evidence="2">Cytoskeleton</location>
        <location evidence="2">Spindle</location>
    </subcellularLocation>
    <subcellularLocation>
        <location evidence="1">Nucleus</location>
    </subcellularLocation>
</comment>
<evidence type="ECO:0000256" key="5">
    <source>
        <dbReference type="ARBA" id="ARBA00022454"/>
    </source>
</evidence>
<feature type="region of interest" description="Disordered" evidence="18">
    <location>
        <begin position="133"/>
        <end position="180"/>
    </location>
</feature>
<evidence type="ECO:0000256" key="11">
    <source>
        <dbReference type="ARBA" id="ARBA00022838"/>
    </source>
</evidence>
<dbReference type="GO" id="GO:0005874">
    <property type="term" value="C:microtubule"/>
    <property type="evidence" value="ECO:0007669"/>
    <property type="project" value="UniProtKB-KW"/>
</dbReference>
<keyword evidence="7" id="KW-0132">Cell division</keyword>
<feature type="region of interest" description="Disordered" evidence="18">
    <location>
        <begin position="95"/>
        <end position="116"/>
    </location>
</feature>
<dbReference type="GO" id="GO:0008608">
    <property type="term" value="P:attachment of spindle microtubules to kinetochore"/>
    <property type="evidence" value="ECO:0007669"/>
    <property type="project" value="InterPro"/>
</dbReference>
<dbReference type="InterPro" id="IPR013965">
    <property type="entry name" value="DASH_Dad3"/>
</dbReference>
<dbReference type="GO" id="GO:0072686">
    <property type="term" value="C:mitotic spindle"/>
    <property type="evidence" value="ECO:0007669"/>
    <property type="project" value="InterPro"/>
</dbReference>
<evidence type="ECO:0000256" key="2">
    <source>
        <dbReference type="ARBA" id="ARBA00004186"/>
    </source>
</evidence>
<evidence type="ECO:0000256" key="15">
    <source>
        <dbReference type="ARBA" id="ARBA00023328"/>
    </source>
</evidence>
<evidence type="ECO:0000256" key="8">
    <source>
        <dbReference type="ARBA" id="ARBA00022701"/>
    </source>
</evidence>
<evidence type="ECO:0000256" key="9">
    <source>
        <dbReference type="ARBA" id="ARBA00022776"/>
    </source>
</evidence>
<evidence type="ECO:0000256" key="4">
    <source>
        <dbReference type="ARBA" id="ARBA00006277"/>
    </source>
</evidence>
<evidence type="ECO:0000256" key="1">
    <source>
        <dbReference type="ARBA" id="ARBA00004123"/>
    </source>
</evidence>